<gene>
    <name evidence="1" type="ORF">FHW36_103136</name>
</gene>
<name>A0A561PT85_9BACT</name>
<dbReference type="Proteomes" id="UP000320811">
    <property type="component" value="Unassembled WGS sequence"/>
</dbReference>
<evidence type="ECO:0000313" key="2">
    <source>
        <dbReference type="Proteomes" id="UP000320811"/>
    </source>
</evidence>
<comment type="caution">
    <text evidence="1">The sequence shown here is derived from an EMBL/GenBank/DDBJ whole genome shotgun (WGS) entry which is preliminary data.</text>
</comment>
<dbReference type="EMBL" id="VIWO01000003">
    <property type="protein sequence ID" value="TWF41332.1"/>
    <property type="molecule type" value="Genomic_DNA"/>
</dbReference>
<evidence type="ECO:0008006" key="3">
    <source>
        <dbReference type="Google" id="ProtNLM"/>
    </source>
</evidence>
<dbReference type="RefSeq" id="WP_145668552.1">
    <property type="nucleotide sequence ID" value="NZ_VIWO01000003.1"/>
</dbReference>
<dbReference type="PROSITE" id="PS51257">
    <property type="entry name" value="PROKAR_LIPOPROTEIN"/>
    <property type="match status" value="1"/>
</dbReference>
<organism evidence="1 2">
    <name type="scientific">Chitinophaga polysaccharea</name>
    <dbReference type="NCBI Taxonomy" id="1293035"/>
    <lineage>
        <taxon>Bacteria</taxon>
        <taxon>Pseudomonadati</taxon>
        <taxon>Bacteroidota</taxon>
        <taxon>Chitinophagia</taxon>
        <taxon>Chitinophagales</taxon>
        <taxon>Chitinophagaceae</taxon>
        <taxon>Chitinophaga</taxon>
    </lineage>
</organism>
<sequence length="191" mass="21128">MIRAIFTGIFLLAMMACRHRPTEQPEPVVPQTYTSFGDSAIAYAHPTAIDLDKDGALDFTVMIPLVMENGRSEMRFVVVPALGNSTLLNGNLPVSYAAGERAPLTDQSPLVWAVHQSPVLVAKIHDPATQLSHWEGVWKQQYKRSLAVRIKKNDKVYFGWIRFSYAGDDQEAIILHDAAIATQPGVMPKAL</sequence>
<evidence type="ECO:0000313" key="1">
    <source>
        <dbReference type="EMBL" id="TWF41332.1"/>
    </source>
</evidence>
<dbReference type="AlphaFoldDB" id="A0A561PT85"/>
<protein>
    <recommendedName>
        <fullName evidence="3">Lipoprotein</fullName>
    </recommendedName>
</protein>
<proteinExistence type="predicted"/>
<dbReference type="OrthoDB" id="668489at2"/>
<keyword evidence="2" id="KW-1185">Reference proteome</keyword>
<reference evidence="1 2" key="1">
    <citation type="submission" date="2019-06" db="EMBL/GenBank/DDBJ databases">
        <title>Sorghum-associated microbial communities from plants grown in Nebraska, USA.</title>
        <authorList>
            <person name="Schachtman D."/>
        </authorList>
    </citation>
    <scope>NUCLEOTIDE SEQUENCE [LARGE SCALE GENOMIC DNA]</scope>
    <source>
        <strain evidence="1 2">1209</strain>
    </source>
</reference>
<accession>A0A561PT85</accession>